<feature type="compositionally biased region" description="Basic and acidic residues" evidence="1">
    <location>
        <begin position="98"/>
        <end position="107"/>
    </location>
</feature>
<evidence type="ECO:0000313" key="3">
    <source>
        <dbReference type="EMBL" id="GLZ81841.1"/>
    </source>
</evidence>
<keyword evidence="2" id="KW-0472">Membrane</keyword>
<feature type="compositionally biased region" description="Basic and acidic residues" evidence="1">
    <location>
        <begin position="145"/>
        <end position="154"/>
    </location>
</feature>
<feature type="compositionally biased region" description="Basic and acidic residues" evidence="1">
    <location>
        <begin position="1"/>
        <end position="19"/>
    </location>
</feature>
<feature type="region of interest" description="Disordered" evidence="1">
    <location>
        <begin position="1"/>
        <end position="197"/>
    </location>
</feature>
<reference evidence="3" key="1">
    <citation type="submission" date="2023-03" db="EMBL/GenBank/DDBJ databases">
        <title>Actinorhabdospora filicis NBRC 111898.</title>
        <authorList>
            <person name="Ichikawa N."/>
            <person name="Sato H."/>
            <person name="Tonouchi N."/>
        </authorList>
    </citation>
    <scope>NUCLEOTIDE SEQUENCE</scope>
    <source>
        <strain evidence="3">NBRC 111898</strain>
    </source>
</reference>
<organism evidence="3 4">
    <name type="scientific">Actinorhabdospora filicis</name>
    <dbReference type="NCBI Taxonomy" id="1785913"/>
    <lineage>
        <taxon>Bacteria</taxon>
        <taxon>Bacillati</taxon>
        <taxon>Actinomycetota</taxon>
        <taxon>Actinomycetes</taxon>
        <taxon>Micromonosporales</taxon>
        <taxon>Micromonosporaceae</taxon>
        <taxon>Actinorhabdospora</taxon>
    </lineage>
</organism>
<evidence type="ECO:0000256" key="2">
    <source>
        <dbReference type="SAM" id="Phobius"/>
    </source>
</evidence>
<feature type="compositionally biased region" description="Low complexity" evidence="1">
    <location>
        <begin position="131"/>
        <end position="140"/>
    </location>
</feature>
<keyword evidence="2" id="KW-1133">Transmembrane helix</keyword>
<comment type="caution">
    <text evidence="3">The sequence shown here is derived from an EMBL/GenBank/DDBJ whole genome shotgun (WGS) entry which is preliminary data.</text>
</comment>
<evidence type="ECO:0000313" key="4">
    <source>
        <dbReference type="Proteomes" id="UP001165079"/>
    </source>
</evidence>
<feature type="compositionally biased region" description="Polar residues" evidence="1">
    <location>
        <begin position="155"/>
        <end position="166"/>
    </location>
</feature>
<dbReference type="EMBL" id="BSTX01000007">
    <property type="protein sequence ID" value="GLZ81841.1"/>
    <property type="molecule type" value="Genomic_DNA"/>
</dbReference>
<feature type="transmembrane region" description="Helical" evidence="2">
    <location>
        <begin position="215"/>
        <end position="236"/>
    </location>
</feature>
<keyword evidence="2" id="KW-0812">Transmembrane</keyword>
<dbReference type="AlphaFoldDB" id="A0A9W6SSU0"/>
<accession>A0A9W6SSU0</accession>
<sequence length="414" mass="45108">MGSHHAPGDDRYSQDDPRTRRAREQRREPDPGSPYGRPAPEGRGGYAGAPTNPYAQQQPPQPPPQAPQAGRHGEEQPYGGGYRPQQPPAEAPRRRRRYAEEEPERAYEPAPAPPYEPARPSYDPAPSYDEAPAPVWADAPAAPPRRYESDDDRPSSWNDDQATQVYSHLGYVPREERRRRPAAPEQEAFSTEASADDKKFKSMRRARRASGKAKAFMAIGLVVALALIGGGVWYLINGSGDDGRTDTGGAYAALENPCSVLDLAAVSDLGLTEDTARHRQSSEPKSDGGAAQTCAVSLTGADGLGVDVGFDARVFDSAAKARNDWEFKMDAQKTKGGNGWKLTELGGEPGTQAYALLQSWNADAGSADYRLVFWHENVSVESRLTILKQSQVDENDLAKRAMELAKAYMAKWAA</sequence>
<protein>
    <submittedName>
        <fullName evidence="3">Uncharacterized protein</fullName>
    </submittedName>
</protein>
<evidence type="ECO:0000256" key="1">
    <source>
        <dbReference type="SAM" id="MobiDB-lite"/>
    </source>
</evidence>
<gene>
    <name evidence="3" type="ORF">Afil01_66480</name>
</gene>
<dbReference type="Proteomes" id="UP001165079">
    <property type="component" value="Unassembled WGS sequence"/>
</dbReference>
<keyword evidence="4" id="KW-1185">Reference proteome</keyword>
<dbReference type="RefSeq" id="WP_285667403.1">
    <property type="nucleotide sequence ID" value="NZ_BSTX01000007.1"/>
</dbReference>
<name>A0A9W6SSU0_9ACTN</name>
<proteinExistence type="predicted"/>